<gene>
    <name evidence="2" type="ORF">POM88_048637</name>
</gene>
<evidence type="ECO:0000313" key="3">
    <source>
        <dbReference type="Proteomes" id="UP001237642"/>
    </source>
</evidence>
<dbReference type="EMBL" id="JAUIZM010000011">
    <property type="protein sequence ID" value="KAK1355381.1"/>
    <property type="molecule type" value="Genomic_DNA"/>
</dbReference>
<evidence type="ECO:0000313" key="2">
    <source>
        <dbReference type="EMBL" id="KAK1355381.1"/>
    </source>
</evidence>
<feature type="compositionally biased region" description="Acidic residues" evidence="1">
    <location>
        <begin position="84"/>
        <end position="93"/>
    </location>
</feature>
<feature type="region of interest" description="Disordered" evidence="1">
    <location>
        <begin position="63"/>
        <end position="129"/>
    </location>
</feature>
<organism evidence="2 3">
    <name type="scientific">Heracleum sosnowskyi</name>
    <dbReference type="NCBI Taxonomy" id="360622"/>
    <lineage>
        <taxon>Eukaryota</taxon>
        <taxon>Viridiplantae</taxon>
        <taxon>Streptophyta</taxon>
        <taxon>Embryophyta</taxon>
        <taxon>Tracheophyta</taxon>
        <taxon>Spermatophyta</taxon>
        <taxon>Magnoliopsida</taxon>
        <taxon>eudicotyledons</taxon>
        <taxon>Gunneridae</taxon>
        <taxon>Pentapetalae</taxon>
        <taxon>asterids</taxon>
        <taxon>campanulids</taxon>
        <taxon>Apiales</taxon>
        <taxon>Apiaceae</taxon>
        <taxon>Apioideae</taxon>
        <taxon>apioid superclade</taxon>
        <taxon>Tordylieae</taxon>
        <taxon>Tordyliinae</taxon>
        <taxon>Heracleum</taxon>
    </lineage>
</organism>
<dbReference type="AlphaFoldDB" id="A0AAD8LZT1"/>
<reference evidence="2" key="1">
    <citation type="submission" date="2023-02" db="EMBL/GenBank/DDBJ databases">
        <title>Genome of toxic invasive species Heracleum sosnowskyi carries increased number of genes despite the absence of recent whole-genome duplications.</title>
        <authorList>
            <person name="Schelkunov M."/>
            <person name="Shtratnikova V."/>
            <person name="Makarenko M."/>
            <person name="Klepikova A."/>
            <person name="Omelchenko D."/>
            <person name="Novikova G."/>
            <person name="Obukhova E."/>
            <person name="Bogdanov V."/>
            <person name="Penin A."/>
            <person name="Logacheva M."/>
        </authorList>
    </citation>
    <scope>NUCLEOTIDE SEQUENCE</scope>
    <source>
        <strain evidence="2">Hsosn_3</strain>
        <tissue evidence="2">Leaf</tissue>
    </source>
</reference>
<name>A0AAD8LZT1_9APIA</name>
<evidence type="ECO:0000256" key="1">
    <source>
        <dbReference type="SAM" id="MobiDB-lite"/>
    </source>
</evidence>
<proteinExistence type="predicted"/>
<reference evidence="2" key="2">
    <citation type="submission" date="2023-05" db="EMBL/GenBank/DDBJ databases">
        <authorList>
            <person name="Schelkunov M.I."/>
        </authorList>
    </citation>
    <scope>NUCLEOTIDE SEQUENCE</scope>
    <source>
        <strain evidence="2">Hsosn_3</strain>
        <tissue evidence="2">Leaf</tissue>
    </source>
</reference>
<protein>
    <submittedName>
        <fullName evidence="2">Uncharacterized protein</fullName>
    </submittedName>
</protein>
<comment type="caution">
    <text evidence="2">The sequence shown here is derived from an EMBL/GenBank/DDBJ whole genome shotgun (WGS) entry which is preliminary data.</text>
</comment>
<accession>A0AAD8LZT1</accession>
<keyword evidence="3" id="KW-1185">Reference proteome</keyword>
<dbReference type="Proteomes" id="UP001237642">
    <property type="component" value="Unassembled WGS sequence"/>
</dbReference>
<sequence length="181" mass="20396">MDMDAEAEYRQVRVIGMAENVDKAEKLIKALIAFVDVGGSCLLFKDNDDNDCYDTRYDTFRQGERRSRSPGPYVRYSSSCSDDSSSDSDSSEYDSDRSPSPPLSPKSYRRWPSPSPSPKRPYRSLSTDRPNYDRLDIADACADMMAFLSLATPMAAVITDKVKDMQGRFGQLRELEAQSVR</sequence>